<dbReference type="Gene3D" id="3.40.50.10140">
    <property type="entry name" value="Toll/interleukin-1 receptor homology (TIR) domain"/>
    <property type="match status" value="1"/>
</dbReference>
<evidence type="ECO:0000313" key="5">
    <source>
        <dbReference type="Proteomes" id="UP000031443"/>
    </source>
</evidence>
<protein>
    <submittedName>
        <fullName evidence="4">UPF0449 protein C19orf25 like protein</fullName>
    </submittedName>
</protein>
<dbReference type="InterPro" id="IPR000157">
    <property type="entry name" value="TIR_dom"/>
</dbReference>
<dbReference type="InterPro" id="IPR035897">
    <property type="entry name" value="Toll_tir_struct_dom_sf"/>
</dbReference>
<dbReference type="PANTHER" id="PTHR34766">
    <property type="entry name" value="UPF0449 PROTEIN C19ORF25"/>
    <property type="match status" value="1"/>
</dbReference>
<comment type="similarity">
    <text evidence="1">Belongs to the UPF0449 family.</text>
</comment>
<dbReference type="PANTHER" id="PTHR34766:SF1">
    <property type="entry name" value="UPF0449 PROTEIN C19ORF25"/>
    <property type="match status" value="1"/>
</dbReference>
<sequence length="265" mass="30310">MSSKGKKRVVLPTRPEPPTVEQILEDIRNTQPSDPMFVLIAESNKDLPAPRKKEDSEVKTERLYQQSHSYVEMNQRLQKACSVLKEKCIELKQAGATLEQNIMEIKEKALFTYDFSIWYCLHDDNIASCISMMLKKQGLQGYAEHQDQVAGTSILMTATEVIQASRVAIVILSASSLDDPWCQRVMEWNLHHVIEQEGTKMIPVYVDVEKEQVPLVLRHLNELDYRNKFFERRLLESLKSIRPAAGRARAVRPSKAASAKSRVSR</sequence>
<evidence type="ECO:0000256" key="2">
    <source>
        <dbReference type="SAM" id="Coils"/>
    </source>
</evidence>
<dbReference type="Proteomes" id="UP000031443">
    <property type="component" value="Unassembled WGS sequence"/>
</dbReference>
<keyword evidence="5" id="KW-1185">Reference proteome</keyword>
<organism evidence="4 5">
    <name type="scientific">Chelonia mydas</name>
    <name type="common">Green sea-turtle</name>
    <name type="synonym">Chelonia agassizi</name>
    <dbReference type="NCBI Taxonomy" id="8469"/>
    <lineage>
        <taxon>Eukaryota</taxon>
        <taxon>Metazoa</taxon>
        <taxon>Chordata</taxon>
        <taxon>Craniata</taxon>
        <taxon>Vertebrata</taxon>
        <taxon>Euteleostomi</taxon>
        <taxon>Archelosauria</taxon>
        <taxon>Testudinata</taxon>
        <taxon>Testudines</taxon>
        <taxon>Cryptodira</taxon>
        <taxon>Durocryptodira</taxon>
        <taxon>Americhelydia</taxon>
        <taxon>Chelonioidea</taxon>
        <taxon>Cheloniidae</taxon>
        <taxon>Chelonia</taxon>
    </lineage>
</organism>
<name>M7AGT4_CHEMY</name>
<dbReference type="PROSITE" id="PS50104">
    <property type="entry name" value="TIR"/>
    <property type="match status" value="1"/>
</dbReference>
<dbReference type="AlphaFoldDB" id="M7AGT4"/>
<dbReference type="SUPFAM" id="SSF52200">
    <property type="entry name" value="Toll/Interleukin receptor TIR domain"/>
    <property type="match status" value="1"/>
</dbReference>
<dbReference type="eggNOG" id="ENOG502SDTN">
    <property type="taxonomic scope" value="Eukaryota"/>
</dbReference>
<dbReference type="Pfam" id="PF13676">
    <property type="entry name" value="TIR_2"/>
    <property type="match status" value="1"/>
</dbReference>
<evidence type="ECO:0000259" key="3">
    <source>
        <dbReference type="PROSITE" id="PS50104"/>
    </source>
</evidence>
<dbReference type="EMBL" id="KB603100">
    <property type="protein sequence ID" value="EMP24146.1"/>
    <property type="molecule type" value="Genomic_DNA"/>
</dbReference>
<feature type="domain" description="TIR" evidence="3">
    <location>
        <begin position="111"/>
        <end position="238"/>
    </location>
</feature>
<accession>M7AGT4</accession>
<evidence type="ECO:0000256" key="1">
    <source>
        <dbReference type="ARBA" id="ARBA00006137"/>
    </source>
</evidence>
<feature type="coiled-coil region" evidence="2">
    <location>
        <begin position="74"/>
        <end position="108"/>
    </location>
</feature>
<dbReference type="GO" id="GO:0007165">
    <property type="term" value="P:signal transduction"/>
    <property type="evidence" value="ECO:0007669"/>
    <property type="project" value="InterPro"/>
</dbReference>
<dbReference type="Pfam" id="PF15136">
    <property type="entry name" value="UPF0449"/>
    <property type="match status" value="1"/>
</dbReference>
<keyword evidence="2" id="KW-0175">Coiled coil</keyword>
<evidence type="ECO:0000313" key="4">
    <source>
        <dbReference type="EMBL" id="EMP24146.1"/>
    </source>
</evidence>
<proteinExistence type="inferred from homology"/>
<dbReference type="InterPro" id="IPR028227">
    <property type="entry name" value="UPF0449"/>
</dbReference>
<dbReference type="STRING" id="8469.M7AGT4"/>
<reference evidence="5" key="1">
    <citation type="journal article" date="2013" name="Nat. Genet.">
        <title>The draft genomes of soft-shell turtle and green sea turtle yield insights into the development and evolution of the turtle-specific body plan.</title>
        <authorList>
            <person name="Wang Z."/>
            <person name="Pascual-Anaya J."/>
            <person name="Zadissa A."/>
            <person name="Li W."/>
            <person name="Niimura Y."/>
            <person name="Huang Z."/>
            <person name="Li C."/>
            <person name="White S."/>
            <person name="Xiong Z."/>
            <person name="Fang D."/>
            <person name="Wang B."/>
            <person name="Ming Y."/>
            <person name="Chen Y."/>
            <person name="Zheng Y."/>
            <person name="Kuraku S."/>
            <person name="Pignatelli M."/>
            <person name="Herrero J."/>
            <person name="Beal K."/>
            <person name="Nozawa M."/>
            <person name="Li Q."/>
            <person name="Wang J."/>
            <person name="Zhang H."/>
            <person name="Yu L."/>
            <person name="Shigenobu S."/>
            <person name="Wang J."/>
            <person name="Liu J."/>
            <person name="Flicek P."/>
            <person name="Searle S."/>
            <person name="Wang J."/>
            <person name="Kuratani S."/>
            <person name="Yin Y."/>
            <person name="Aken B."/>
            <person name="Zhang G."/>
            <person name="Irie N."/>
        </authorList>
    </citation>
    <scope>NUCLEOTIDE SEQUENCE [LARGE SCALE GENOMIC DNA]</scope>
</reference>
<gene>
    <name evidence="4" type="ORF">UY3_18783</name>
</gene>